<reference evidence="2 3" key="1">
    <citation type="submission" date="2016-11" db="EMBL/GenBank/DDBJ databases">
        <authorList>
            <person name="Jaros S."/>
            <person name="Januszkiewicz K."/>
            <person name="Wedrychowicz H."/>
        </authorList>
    </citation>
    <scope>NUCLEOTIDE SEQUENCE [LARGE SCALE GENOMIC DNA]</scope>
    <source>
        <strain evidence="2 3">DSM 2631</strain>
    </source>
</reference>
<dbReference type="EMBL" id="FQVM01000033">
    <property type="protein sequence ID" value="SHF10193.1"/>
    <property type="molecule type" value="Genomic_DNA"/>
</dbReference>
<sequence>MTVAVQIIGIFTMLTFIFLGIWAFVIANKSYSQLKYKNYLLEKLIQNVNLISSKIENVKPIENSNKFNCNEDSDNDYLTKEDTLYIDNIDKTLNLNDVLSKDNSSNKIDNNRDSM</sequence>
<dbReference type="AlphaFoldDB" id="A0A1M4YWL9"/>
<keyword evidence="1" id="KW-0812">Transmembrane</keyword>
<evidence type="ECO:0000256" key="1">
    <source>
        <dbReference type="SAM" id="Phobius"/>
    </source>
</evidence>
<keyword evidence="3" id="KW-1185">Reference proteome</keyword>
<name>A0A1M4YWL9_9CLOT</name>
<evidence type="ECO:0000313" key="3">
    <source>
        <dbReference type="Proteomes" id="UP000184035"/>
    </source>
</evidence>
<evidence type="ECO:0000313" key="2">
    <source>
        <dbReference type="EMBL" id="SHF10193.1"/>
    </source>
</evidence>
<protein>
    <submittedName>
        <fullName evidence="2">Uncharacterized protein</fullName>
    </submittedName>
</protein>
<proteinExistence type="predicted"/>
<feature type="transmembrane region" description="Helical" evidence="1">
    <location>
        <begin position="6"/>
        <end position="27"/>
    </location>
</feature>
<dbReference type="Proteomes" id="UP000184035">
    <property type="component" value="Unassembled WGS sequence"/>
</dbReference>
<dbReference type="STRING" id="1533.SAMN05443638_13330"/>
<gene>
    <name evidence="2" type="ORF">SAMN05443638_13330</name>
</gene>
<organism evidence="2 3">
    <name type="scientific">Clostridium fallax</name>
    <dbReference type="NCBI Taxonomy" id="1533"/>
    <lineage>
        <taxon>Bacteria</taxon>
        <taxon>Bacillati</taxon>
        <taxon>Bacillota</taxon>
        <taxon>Clostridia</taxon>
        <taxon>Eubacteriales</taxon>
        <taxon>Clostridiaceae</taxon>
        <taxon>Clostridium</taxon>
    </lineage>
</organism>
<keyword evidence="1" id="KW-0472">Membrane</keyword>
<keyword evidence="1" id="KW-1133">Transmembrane helix</keyword>
<accession>A0A1M4YWL9</accession>
<dbReference type="RefSeq" id="WP_072897488.1">
    <property type="nucleotide sequence ID" value="NZ_UAVV01000011.1"/>
</dbReference>